<organism evidence="3 4">
    <name type="scientific">Streptomyces botrytidirepellens</name>
    <dbReference type="NCBI Taxonomy" id="2486417"/>
    <lineage>
        <taxon>Bacteria</taxon>
        <taxon>Bacillati</taxon>
        <taxon>Actinomycetota</taxon>
        <taxon>Actinomycetes</taxon>
        <taxon>Kitasatosporales</taxon>
        <taxon>Streptomycetaceae</taxon>
        <taxon>Streptomyces</taxon>
    </lineage>
</organism>
<name>A0A3M8TTQ0_9ACTN</name>
<comment type="caution">
    <text evidence="3">The sequence shown here is derived from an EMBL/GenBank/DDBJ whole genome shotgun (WGS) entry which is preliminary data.</text>
</comment>
<keyword evidence="2" id="KW-0472">Membrane</keyword>
<sequence length="238" mass="25273">MGGGYGPYAAPAPPPPGGGAGRGKGWLWALGGAVVASAVWAGVVFATGGFGGEPKAELAGYTYTRNLCASTDFKAIEDAGYEQKDSSGSSNPRHSASRDPALDSMTCQIDFEPTGASSSDYSSEWLSTTAGLHRKTNPEPEFEAQYRSYEDQRTSSYTYKVSEVDGLGDEAYVVTQQSTSSSDTGAYVILGVREGWMTYQSTWSEYVSSSSSDDPMTADEATEMLEKSARATLAKMKE</sequence>
<dbReference type="AlphaFoldDB" id="A0A3M8TTQ0"/>
<evidence type="ECO:0000313" key="4">
    <source>
        <dbReference type="Proteomes" id="UP000275401"/>
    </source>
</evidence>
<proteinExistence type="predicted"/>
<evidence type="ECO:0000256" key="2">
    <source>
        <dbReference type="SAM" id="Phobius"/>
    </source>
</evidence>
<gene>
    <name evidence="3" type="ORF">EEJ42_38400</name>
</gene>
<keyword evidence="2" id="KW-1133">Transmembrane helix</keyword>
<evidence type="ECO:0008006" key="5">
    <source>
        <dbReference type="Google" id="ProtNLM"/>
    </source>
</evidence>
<keyword evidence="4" id="KW-1185">Reference proteome</keyword>
<evidence type="ECO:0000313" key="3">
    <source>
        <dbReference type="EMBL" id="RNF94510.1"/>
    </source>
</evidence>
<protein>
    <recommendedName>
        <fullName evidence="5">DUF3558 domain-containing protein</fullName>
    </recommendedName>
</protein>
<reference evidence="3 4" key="1">
    <citation type="submission" date="2018-11" db="EMBL/GenBank/DDBJ databases">
        <title>The Potential of Streptomyces as Biocontrol Agents against the Tomato grey mould, Botrytis cinerea (Gray mold) Frontiers in Microbiology.</title>
        <authorList>
            <person name="Li D."/>
        </authorList>
    </citation>
    <scope>NUCLEOTIDE SEQUENCE [LARGE SCALE GENOMIC DNA]</scope>
    <source>
        <strain evidence="3 4">NEAU-LD23</strain>
    </source>
</reference>
<evidence type="ECO:0000256" key="1">
    <source>
        <dbReference type="SAM" id="MobiDB-lite"/>
    </source>
</evidence>
<accession>A0A3M8TTQ0</accession>
<feature type="transmembrane region" description="Helical" evidence="2">
    <location>
        <begin position="25"/>
        <end position="46"/>
    </location>
</feature>
<dbReference type="EMBL" id="RIBZ01000754">
    <property type="protein sequence ID" value="RNF94510.1"/>
    <property type="molecule type" value="Genomic_DNA"/>
</dbReference>
<dbReference type="Proteomes" id="UP000275401">
    <property type="component" value="Unassembled WGS sequence"/>
</dbReference>
<feature type="region of interest" description="Disordered" evidence="1">
    <location>
        <begin position="81"/>
        <end position="101"/>
    </location>
</feature>
<keyword evidence="2" id="KW-0812">Transmembrane</keyword>